<dbReference type="GO" id="GO:0016020">
    <property type="term" value="C:membrane"/>
    <property type="evidence" value="ECO:0007669"/>
    <property type="project" value="UniProtKB-SubCell"/>
</dbReference>
<reference evidence="8 9" key="1">
    <citation type="submission" date="2015-01" db="EMBL/GenBank/DDBJ databases">
        <title>Vibrio sp. C5 JCM 19232 whole genome shotgun sequence.</title>
        <authorList>
            <person name="Sawabe T."/>
            <person name="Meirelles P."/>
            <person name="Feng G."/>
            <person name="Sayaka M."/>
            <person name="Hattori M."/>
            <person name="Ohkuma M."/>
        </authorList>
    </citation>
    <scope>NUCLEOTIDE SEQUENCE [LARGE SCALE GENOMIC DNA]</scope>
    <source>
        <strain evidence="8 9">JCM19232</strain>
    </source>
</reference>
<sequence>MKFTKKITLPLLVSALAFSLTGCGKQDDSVIKIGATVGPHAQVVEAVAKEAEKQGINIEVVEFSDYITRMQRLPMGASI</sequence>
<evidence type="ECO:0000256" key="7">
    <source>
        <dbReference type="SAM" id="SignalP"/>
    </source>
</evidence>
<evidence type="ECO:0000256" key="5">
    <source>
        <dbReference type="ARBA" id="ARBA00023139"/>
    </source>
</evidence>
<comment type="similarity">
    <text evidence="2">Belongs to the NlpA lipoprotein family.</text>
</comment>
<organism evidence="8 9">
    <name type="scientific">Vibrio ishigakensis</name>
    <dbReference type="NCBI Taxonomy" id="1481914"/>
    <lineage>
        <taxon>Bacteria</taxon>
        <taxon>Pseudomonadati</taxon>
        <taxon>Pseudomonadota</taxon>
        <taxon>Gammaproteobacteria</taxon>
        <taxon>Vibrionales</taxon>
        <taxon>Vibrionaceae</taxon>
        <taxon>Vibrio</taxon>
    </lineage>
</organism>
<gene>
    <name evidence="8" type="ORF">JCM19232_4271</name>
</gene>
<dbReference type="PROSITE" id="PS51257">
    <property type="entry name" value="PROKAR_LIPOPROTEIN"/>
    <property type="match status" value="1"/>
</dbReference>
<accession>A0A0B8PG53</accession>
<keyword evidence="5" id="KW-0564">Palmitate</keyword>
<feature type="chain" id="PRO_5002137015" evidence="7">
    <location>
        <begin position="23"/>
        <end position="79"/>
    </location>
</feature>
<dbReference type="SUPFAM" id="SSF53850">
    <property type="entry name" value="Periplasmic binding protein-like II"/>
    <property type="match status" value="1"/>
</dbReference>
<protein>
    <submittedName>
        <fullName evidence="8">Methionine ABC transporter substrate-binding protein</fullName>
    </submittedName>
</protein>
<keyword evidence="4" id="KW-0472">Membrane</keyword>
<evidence type="ECO:0000256" key="1">
    <source>
        <dbReference type="ARBA" id="ARBA00004635"/>
    </source>
</evidence>
<dbReference type="AlphaFoldDB" id="A0A0B8PG53"/>
<dbReference type="Gene3D" id="3.40.190.10">
    <property type="entry name" value="Periplasmic binding protein-like II"/>
    <property type="match status" value="1"/>
</dbReference>
<feature type="signal peptide" evidence="7">
    <location>
        <begin position="1"/>
        <end position="22"/>
    </location>
</feature>
<dbReference type="Pfam" id="PF03180">
    <property type="entry name" value="Lipoprotein_9"/>
    <property type="match status" value="1"/>
</dbReference>
<evidence type="ECO:0000313" key="9">
    <source>
        <dbReference type="Proteomes" id="UP000031670"/>
    </source>
</evidence>
<reference evidence="8 9" key="2">
    <citation type="submission" date="2015-01" db="EMBL/GenBank/DDBJ databases">
        <authorList>
            <consortium name="NBRP consortium"/>
            <person name="Sawabe T."/>
            <person name="Meirelles P."/>
            <person name="Feng G."/>
            <person name="Sayaka M."/>
            <person name="Hattori M."/>
            <person name="Ohkuma M."/>
        </authorList>
    </citation>
    <scope>NUCLEOTIDE SEQUENCE [LARGE SCALE GENOMIC DNA]</scope>
    <source>
        <strain evidence="8 9">JCM19232</strain>
    </source>
</reference>
<proteinExistence type="inferred from homology"/>
<evidence type="ECO:0000256" key="3">
    <source>
        <dbReference type="ARBA" id="ARBA00022729"/>
    </source>
</evidence>
<dbReference type="InterPro" id="IPR004872">
    <property type="entry name" value="Lipoprotein_NlpA"/>
</dbReference>
<evidence type="ECO:0000256" key="6">
    <source>
        <dbReference type="ARBA" id="ARBA00023288"/>
    </source>
</evidence>
<keyword evidence="6" id="KW-0449">Lipoprotein</keyword>
<dbReference type="Proteomes" id="UP000031670">
    <property type="component" value="Unassembled WGS sequence"/>
</dbReference>
<evidence type="ECO:0000256" key="2">
    <source>
        <dbReference type="ARBA" id="ARBA00008973"/>
    </source>
</evidence>
<evidence type="ECO:0000313" key="8">
    <source>
        <dbReference type="EMBL" id="GAM65306.1"/>
    </source>
</evidence>
<name>A0A0B8PG53_9VIBR</name>
<dbReference type="EMBL" id="BBSA01000018">
    <property type="protein sequence ID" value="GAM65306.1"/>
    <property type="molecule type" value="Genomic_DNA"/>
</dbReference>
<evidence type="ECO:0000256" key="4">
    <source>
        <dbReference type="ARBA" id="ARBA00023136"/>
    </source>
</evidence>
<keyword evidence="3 7" id="KW-0732">Signal</keyword>
<comment type="subcellular location">
    <subcellularLocation>
        <location evidence="1">Membrane</location>
        <topology evidence="1">Lipid-anchor</topology>
    </subcellularLocation>
</comment>
<comment type="caution">
    <text evidence="8">The sequence shown here is derived from an EMBL/GenBank/DDBJ whole genome shotgun (WGS) entry which is preliminary data.</text>
</comment>